<dbReference type="AlphaFoldDB" id="A0A9Q1C062"/>
<evidence type="ECO:0000256" key="16">
    <source>
        <dbReference type="PIRSR" id="PIRSR634016-3"/>
    </source>
</evidence>
<dbReference type="InterPro" id="IPR024571">
    <property type="entry name" value="ERAP1-like_C_dom"/>
</dbReference>
<keyword evidence="7 16" id="KW-0479">Metal-binding</keyword>
<keyword evidence="14" id="KW-0325">Glycoprotein</keyword>
<dbReference type="GO" id="GO:0043171">
    <property type="term" value="P:peptide catabolic process"/>
    <property type="evidence" value="ECO:0007669"/>
    <property type="project" value="TreeGrafter"/>
</dbReference>
<dbReference type="GO" id="GO:0005737">
    <property type="term" value="C:cytoplasm"/>
    <property type="evidence" value="ECO:0007669"/>
    <property type="project" value="TreeGrafter"/>
</dbReference>
<keyword evidence="5" id="KW-0645">Protease</keyword>
<dbReference type="Gene3D" id="1.10.390.10">
    <property type="entry name" value="Neutral Protease Domain 2"/>
    <property type="match status" value="1"/>
</dbReference>
<evidence type="ECO:0000256" key="4">
    <source>
        <dbReference type="ARBA" id="ARBA00022475"/>
    </source>
</evidence>
<dbReference type="SUPFAM" id="SSF63737">
    <property type="entry name" value="Leukotriene A4 hydrolase N-terminal domain"/>
    <property type="match status" value="1"/>
</dbReference>
<dbReference type="InterPro" id="IPR014782">
    <property type="entry name" value="Peptidase_M1_dom"/>
</dbReference>
<comment type="subcellular location">
    <subcellularLocation>
        <location evidence="2">Cell membrane</location>
    </subcellularLocation>
    <subcellularLocation>
        <location evidence="1">Membrane</location>
        <topology evidence="1">Single-pass membrane protein</topology>
    </subcellularLocation>
</comment>
<evidence type="ECO:0000313" key="23">
    <source>
        <dbReference type="EMBL" id="KAJ8035810.1"/>
    </source>
</evidence>
<dbReference type="InterPro" id="IPR001930">
    <property type="entry name" value="Peptidase_M1"/>
</dbReference>
<keyword evidence="9 16" id="KW-0862">Zinc</keyword>
<keyword evidence="11" id="KW-0482">Metalloprotease</keyword>
<dbReference type="OrthoDB" id="510539at2759"/>
<accession>A0A9Q1C062</accession>
<dbReference type="Gene3D" id="1.25.50.20">
    <property type="match status" value="1"/>
</dbReference>
<sequence>MSNKRESQLEFAESESSGSGSTSKDGIYCTTGTIVFCAIAAVGLIVGVGLIAYYVPDRTCSVPDKPTGNPQDGFTSKRPATSPGITEAPKSPTPSHSKGPTEPPSSVSATPPPTPTDDGVWEGRLNGDIMYPRSYDLTLKPCLYFECGEDMRFRFYGWVEIVVVIEENTDRIVMHMANIDVDGIKVRRTVGDQTDLFVSHEEDTLYEFLIIHTRETLMKGTDYRVYIEYRGNLTNGLAGFYRSSYVNADGETVWLATSQMQPTDGRRALPCWDEPGFRSYFDTKIIHMSNMTALSNGIELGTETYEGDWQITTFKTTPKMPTYLLAFIVSDFGYKEGYTKNGVRFRVWCRKEAINTTDYALQQGVDILTYFEEYFSIPFPLEKQDMVAVPDFSAGAMENWGLIIYRETALLFDPMQNSAANKQRVAVVVSHELAHQWFGNLVTPEWWDDLWLNEGFASYVEYLGVNFTEPTWKMMEQFLVEDLQSVFSPDSLGSSHPVRVPVSSPAEINEIFDRISYAKGASILRMLNNILTEDVFRSGLLRYLNHYAEGNANSDKLWDALNQAQDVYDVKAIMDTWTLQMGFPVVNMTRNGNMLTAIQKHFLINPDSEVDDKYGDLGYLWYIQLTHTHKSQMEYENPNFDWMNGTSGEILTFSLEQSVKNTDWYLINIKQYGYYRVNYDLENWERLMTQLEADLNAIPAENRAALIDDAFDLARSGALTYDIPLGITKYLKNELEYIPWEATLVAIAYIRNMFSRNAGYGNLEKYMLCQIESLYNSVGFEDNPNDELLDQYNRVNAVGTACFYGHQGCLENATREFMEYMTMNETVSPNLKTSVYCYGIREGGADEWDFGLKKYQESTNAAEKATWLYALSCSREPWILSRYLSYSLNEDIVRQQDASYVIRYTARNYVGRALAWDYLRSEWDAIFAYFGEGSFTFSNIIAAVTAHFNTEFDLQELEKFGEGRDFGSATRAFSQAIDATKANIEWMNRNAETVSNTLAQSLPDVCS</sequence>
<evidence type="ECO:0000256" key="12">
    <source>
        <dbReference type="ARBA" id="ARBA00023136"/>
    </source>
</evidence>
<dbReference type="GO" id="GO:0005886">
    <property type="term" value="C:plasma membrane"/>
    <property type="evidence" value="ECO:0007669"/>
    <property type="project" value="UniProtKB-SubCell"/>
</dbReference>
<feature type="active site" description="Proton acceptor" evidence="15">
    <location>
        <position position="432"/>
    </location>
</feature>
<dbReference type="CDD" id="cd09601">
    <property type="entry name" value="M1_APN-Q_like"/>
    <property type="match status" value="1"/>
</dbReference>
<evidence type="ECO:0000256" key="18">
    <source>
        <dbReference type="SAM" id="MobiDB-lite"/>
    </source>
</evidence>
<dbReference type="Gene3D" id="2.60.40.1910">
    <property type="match status" value="1"/>
</dbReference>
<dbReference type="Pfam" id="PF01433">
    <property type="entry name" value="Peptidase_M1"/>
    <property type="match status" value="1"/>
</dbReference>
<dbReference type="FunFam" id="2.60.40.1910:FF:000006">
    <property type="entry name" value="Aminopeptidase"/>
    <property type="match status" value="1"/>
</dbReference>
<evidence type="ECO:0000256" key="6">
    <source>
        <dbReference type="ARBA" id="ARBA00022692"/>
    </source>
</evidence>
<evidence type="ECO:0000256" key="7">
    <source>
        <dbReference type="ARBA" id="ARBA00022723"/>
    </source>
</evidence>
<dbReference type="GO" id="GO:0008270">
    <property type="term" value="F:zinc ion binding"/>
    <property type="evidence" value="ECO:0007669"/>
    <property type="project" value="InterPro"/>
</dbReference>
<name>A0A9Q1C062_HOLLE</name>
<dbReference type="GO" id="GO:0042277">
    <property type="term" value="F:peptide binding"/>
    <property type="evidence" value="ECO:0007669"/>
    <property type="project" value="TreeGrafter"/>
</dbReference>
<comment type="similarity">
    <text evidence="3">Belongs to the peptidase M1 family.</text>
</comment>
<dbReference type="GO" id="GO:0070006">
    <property type="term" value="F:metalloaminopeptidase activity"/>
    <property type="evidence" value="ECO:0007669"/>
    <property type="project" value="TreeGrafter"/>
</dbReference>
<evidence type="ECO:0000256" key="19">
    <source>
        <dbReference type="SAM" id="Phobius"/>
    </source>
</evidence>
<evidence type="ECO:0000256" key="13">
    <source>
        <dbReference type="ARBA" id="ARBA00023157"/>
    </source>
</evidence>
<dbReference type="EMBL" id="JAIZAY010000009">
    <property type="protein sequence ID" value="KAJ8035810.1"/>
    <property type="molecule type" value="Genomic_DNA"/>
</dbReference>
<dbReference type="InterPro" id="IPR027268">
    <property type="entry name" value="Peptidase_M4/M1_CTD_sf"/>
</dbReference>
<evidence type="ECO:0000256" key="15">
    <source>
        <dbReference type="PIRSR" id="PIRSR634016-1"/>
    </source>
</evidence>
<feature type="region of interest" description="Disordered" evidence="18">
    <location>
        <begin position="1"/>
        <end position="24"/>
    </location>
</feature>
<evidence type="ECO:0000256" key="3">
    <source>
        <dbReference type="ARBA" id="ARBA00010136"/>
    </source>
</evidence>
<dbReference type="GO" id="GO:0005615">
    <property type="term" value="C:extracellular space"/>
    <property type="evidence" value="ECO:0007669"/>
    <property type="project" value="TreeGrafter"/>
</dbReference>
<evidence type="ECO:0000256" key="9">
    <source>
        <dbReference type="ARBA" id="ARBA00022833"/>
    </source>
</evidence>
<feature type="domain" description="Peptidase M1 membrane alanine aminopeptidase" evidence="20">
    <location>
        <begin position="359"/>
        <end position="577"/>
    </location>
</feature>
<feature type="domain" description="ERAP1-like C-terminal" evidence="21">
    <location>
        <begin position="664"/>
        <end position="981"/>
    </location>
</feature>
<feature type="binding site" evidence="16">
    <location>
        <position position="454"/>
    </location>
    <ligand>
        <name>Zn(2+)</name>
        <dbReference type="ChEBI" id="CHEBI:29105"/>
        <note>catalytic</note>
    </ligand>
</feature>
<dbReference type="Pfam" id="PF11838">
    <property type="entry name" value="ERAP1_C"/>
    <property type="match status" value="1"/>
</dbReference>
<evidence type="ECO:0000256" key="14">
    <source>
        <dbReference type="ARBA" id="ARBA00023180"/>
    </source>
</evidence>
<evidence type="ECO:0000256" key="17">
    <source>
        <dbReference type="PIRSR" id="PIRSR634016-4"/>
    </source>
</evidence>
<evidence type="ECO:0000259" key="21">
    <source>
        <dbReference type="Pfam" id="PF11838"/>
    </source>
</evidence>
<evidence type="ECO:0000256" key="11">
    <source>
        <dbReference type="ARBA" id="ARBA00023049"/>
    </source>
</evidence>
<dbReference type="Pfam" id="PF17900">
    <property type="entry name" value="Peptidase_M1_N"/>
    <property type="match status" value="1"/>
</dbReference>
<evidence type="ECO:0000256" key="1">
    <source>
        <dbReference type="ARBA" id="ARBA00004167"/>
    </source>
</evidence>
<dbReference type="SUPFAM" id="SSF55486">
    <property type="entry name" value="Metalloproteases ('zincins'), catalytic domain"/>
    <property type="match status" value="1"/>
</dbReference>
<reference evidence="23" key="1">
    <citation type="submission" date="2021-10" db="EMBL/GenBank/DDBJ databases">
        <title>Tropical sea cucumber genome reveals ecological adaptation and Cuvierian tubules defense mechanism.</title>
        <authorList>
            <person name="Chen T."/>
        </authorList>
    </citation>
    <scope>NUCLEOTIDE SEQUENCE</scope>
    <source>
        <strain evidence="23">Nanhai2018</strain>
        <tissue evidence="23">Muscle</tissue>
    </source>
</reference>
<feature type="compositionally biased region" description="Low complexity" evidence="18">
    <location>
        <begin position="14"/>
        <end position="23"/>
    </location>
</feature>
<feature type="site" description="Transition state stabilizer" evidence="17">
    <location>
        <position position="517"/>
    </location>
</feature>
<keyword evidence="8" id="KW-0378">Hydrolase</keyword>
<dbReference type="GO" id="GO:0006508">
    <property type="term" value="P:proteolysis"/>
    <property type="evidence" value="ECO:0007669"/>
    <property type="project" value="UniProtKB-KW"/>
</dbReference>
<keyword evidence="4" id="KW-1003">Cell membrane</keyword>
<evidence type="ECO:0000256" key="5">
    <source>
        <dbReference type="ARBA" id="ARBA00022670"/>
    </source>
</evidence>
<evidence type="ECO:0000256" key="2">
    <source>
        <dbReference type="ARBA" id="ARBA00004236"/>
    </source>
</evidence>
<feature type="domain" description="Aminopeptidase N-like N-terminal" evidence="22">
    <location>
        <begin position="132"/>
        <end position="324"/>
    </location>
</feature>
<evidence type="ECO:0000313" key="24">
    <source>
        <dbReference type="Proteomes" id="UP001152320"/>
    </source>
</evidence>
<dbReference type="InterPro" id="IPR034016">
    <property type="entry name" value="M1_APN-typ"/>
</dbReference>
<dbReference type="FunFam" id="2.60.40.1730:FF:000013">
    <property type="entry name" value="Aminopeptidase"/>
    <property type="match status" value="1"/>
</dbReference>
<keyword evidence="23" id="KW-0031">Aminopeptidase</keyword>
<dbReference type="InterPro" id="IPR042097">
    <property type="entry name" value="Aminopeptidase_N-like_N_sf"/>
</dbReference>
<feature type="binding site" evidence="16">
    <location>
        <position position="431"/>
    </location>
    <ligand>
        <name>Zn(2+)</name>
        <dbReference type="ChEBI" id="CHEBI:29105"/>
        <note>catalytic</note>
    </ligand>
</feature>
<feature type="transmembrane region" description="Helical" evidence="19">
    <location>
        <begin position="33"/>
        <end position="55"/>
    </location>
</feature>
<comment type="cofactor">
    <cofactor evidence="16">
        <name>Zn(2+)</name>
        <dbReference type="ChEBI" id="CHEBI:29105"/>
    </cofactor>
    <text evidence="16">Binds 1 zinc ion per subunit.</text>
</comment>
<evidence type="ECO:0000259" key="20">
    <source>
        <dbReference type="Pfam" id="PF01433"/>
    </source>
</evidence>
<keyword evidence="10 19" id="KW-1133">Transmembrane helix</keyword>
<dbReference type="FunFam" id="1.10.390.10:FF:000016">
    <property type="entry name" value="Glutamyl aminopeptidase"/>
    <property type="match status" value="1"/>
</dbReference>
<dbReference type="InterPro" id="IPR045357">
    <property type="entry name" value="Aminopeptidase_N-like_N"/>
</dbReference>
<organism evidence="23 24">
    <name type="scientific">Holothuria leucospilota</name>
    <name type="common">Black long sea cucumber</name>
    <name type="synonym">Mertensiothuria leucospilota</name>
    <dbReference type="NCBI Taxonomy" id="206669"/>
    <lineage>
        <taxon>Eukaryota</taxon>
        <taxon>Metazoa</taxon>
        <taxon>Echinodermata</taxon>
        <taxon>Eleutherozoa</taxon>
        <taxon>Echinozoa</taxon>
        <taxon>Holothuroidea</taxon>
        <taxon>Aspidochirotacea</taxon>
        <taxon>Aspidochirotida</taxon>
        <taxon>Holothuriidae</taxon>
        <taxon>Holothuria</taxon>
    </lineage>
</organism>
<dbReference type="PRINTS" id="PR00756">
    <property type="entry name" value="ALADIPTASE"/>
</dbReference>
<evidence type="ECO:0000259" key="22">
    <source>
        <dbReference type="Pfam" id="PF17900"/>
    </source>
</evidence>
<dbReference type="PANTHER" id="PTHR11533:SF301">
    <property type="entry name" value="AMINOPEPTIDASE"/>
    <property type="match status" value="1"/>
</dbReference>
<keyword evidence="24" id="KW-1185">Reference proteome</keyword>
<gene>
    <name evidence="23" type="ORF">HOLleu_19595</name>
</gene>
<evidence type="ECO:0000256" key="10">
    <source>
        <dbReference type="ARBA" id="ARBA00022989"/>
    </source>
</evidence>
<keyword evidence="6 19" id="KW-0812">Transmembrane</keyword>
<comment type="caution">
    <text evidence="23">The sequence shown here is derived from an EMBL/GenBank/DDBJ whole genome shotgun (WGS) entry which is preliminary data.</text>
</comment>
<keyword evidence="13" id="KW-1015">Disulfide bond</keyword>
<feature type="binding site" evidence="16">
    <location>
        <position position="435"/>
    </location>
    <ligand>
        <name>Zn(2+)</name>
        <dbReference type="ChEBI" id="CHEBI:29105"/>
        <note>catalytic</note>
    </ligand>
</feature>
<dbReference type="Proteomes" id="UP001152320">
    <property type="component" value="Chromosome 9"/>
</dbReference>
<feature type="region of interest" description="Disordered" evidence="18">
    <location>
        <begin position="64"/>
        <end position="123"/>
    </location>
</feature>
<evidence type="ECO:0000256" key="8">
    <source>
        <dbReference type="ARBA" id="ARBA00022801"/>
    </source>
</evidence>
<dbReference type="FunFam" id="1.25.50.20:FF:000001">
    <property type="entry name" value="Aminopeptidase"/>
    <property type="match status" value="1"/>
</dbReference>
<proteinExistence type="inferred from homology"/>
<dbReference type="InterPro" id="IPR050344">
    <property type="entry name" value="Peptidase_M1_aminopeptidases"/>
</dbReference>
<keyword evidence="12 19" id="KW-0472">Membrane</keyword>
<dbReference type="PANTHER" id="PTHR11533">
    <property type="entry name" value="PROTEASE M1 ZINC METALLOPROTEASE"/>
    <property type="match status" value="1"/>
</dbReference>
<dbReference type="Gene3D" id="2.60.40.1730">
    <property type="entry name" value="tricorn interacting facor f3 domain"/>
    <property type="match status" value="1"/>
</dbReference>
<protein>
    <submittedName>
        <fullName evidence="23">Aminopeptidase N</fullName>
    </submittedName>
</protein>